<name>A0A1W4X2J8_AGRPL</name>
<dbReference type="Proteomes" id="UP000192223">
    <property type="component" value="Unplaced"/>
</dbReference>
<proteinExistence type="predicted"/>
<dbReference type="InParanoid" id="A0A1W4X2J8"/>
<dbReference type="AlphaFoldDB" id="A0A1W4X2J8"/>
<dbReference type="RefSeq" id="XP_018326623.1">
    <property type="nucleotide sequence ID" value="XM_018471121.2"/>
</dbReference>
<dbReference type="KEGG" id="apln:108737934"/>
<reference evidence="2" key="1">
    <citation type="submission" date="2025-08" db="UniProtKB">
        <authorList>
            <consortium name="RefSeq"/>
        </authorList>
    </citation>
    <scope>IDENTIFICATION</scope>
    <source>
        <tissue evidence="2">Entire body</tissue>
    </source>
</reference>
<dbReference type="GeneID" id="108737934"/>
<sequence>MSLTKIRSSVLFQRPQGLIQDKLFSHSTDVLCKRKEPKCGACAKKPKKKRSFFSFFEKYEKKRFEIFNLKKQAECKAEHDADCDPDLSALGDDDHVFRTEGTSHIVVKDKPPIIELQPSREELLLKRIEANLEEKNLPHISLPPFVSVEQRMMELDKRKLHPLYKKFMRMPPKKITKLITTEPRYTFRGKSLNIEDIPIQFEYNKGILNRKNIYVNFKRVHLSRSLLNRIVELQTTQSATLENAKKYWTDYQFSKKFVQPSDTLYHQKANKM</sequence>
<gene>
    <name evidence="2" type="primary">LOC108737934</name>
</gene>
<evidence type="ECO:0000313" key="2">
    <source>
        <dbReference type="RefSeq" id="XP_018326623.1"/>
    </source>
</evidence>
<dbReference type="OrthoDB" id="6704916at2759"/>
<organism evidence="1 2">
    <name type="scientific">Agrilus planipennis</name>
    <name type="common">Emerald ash borer</name>
    <name type="synonym">Agrilus marcopoli</name>
    <dbReference type="NCBI Taxonomy" id="224129"/>
    <lineage>
        <taxon>Eukaryota</taxon>
        <taxon>Metazoa</taxon>
        <taxon>Ecdysozoa</taxon>
        <taxon>Arthropoda</taxon>
        <taxon>Hexapoda</taxon>
        <taxon>Insecta</taxon>
        <taxon>Pterygota</taxon>
        <taxon>Neoptera</taxon>
        <taxon>Endopterygota</taxon>
        <taxon>Coleoptera</taxon>
        <taxon>Polyphaga</taxon>
        <taxon>Elateriformia</taxon>
        <taxon>Buprestoidea</taxon>
        <taxon>Buprestidae</taxon>
        <taxon>Agrilinae</taxon>
        <taxon>Agrilus</taxon>
    </lineage>
</organism>
<evidence type="ECO:0000313" key="1">
    <source>
        <dbReference type="Proteomes" id="UP000192223"/>
    </source>
</evidence>
<protein>
    <submittedName>
        <fullName evidence="2">Uncharacterized protein LOC108737934</fullName>
    </submittedName>
</protein>
<accession>A0A1W4X2J8</accession>
<keyword evidence="1" id="KW-1185">Reference proteome</keyword>